<evidence type="ECO:0000256" key="1">
    <source>
        <dbReference type="SAM" id="MobiDB-lite"/>
    </source>
</evidence>
<dbReference type="Proteomes" id="UP001500320">
    <property type="component" value="Unassembled WGS sequence"/>
</dbReference>
<reference evidence="3" key="1">
    <citation type="journal article" date="2019" name="Int. J. Syst. Evol. Microbiol.">
        <title>The Global Catalogue of Microorganisms (GCM) 10K type strain sequencing project: providing services to taxonomists for standard genome sequencing and annotation.</title>
        <authorList>
            <consortium name="The Broad Institute Genomics Platform"/>
            <consortium name="The Broad Institute Genome Sequencing Center for Infectious Disease"/>
            <person name="Wu L."/>
            <person name="Ma J."/>
        </authorList>
    </citation>
    <scope>NUCLEOTIDE SEQUENCE [LARGE SCALE GENOMIC DNA]</scope>
    <source>
        <strain evidence="3">JCM 9373</strain>
    </source>
</reference>
<accession>A0ABP6NC57</accession>
<gene>
    <name evidence="2" type="ORF">GCM10010466_37990</name>
</gene>
<organism evidence="2 3">
    <name type="scientific">Planomonospora alba</name>
    <dbReference type="NCBI Taxonomy" id="161354"/>
    <lineage>
        <taxon>Bacteria</taxon>
        <taxon>Bacillati</taxon>
        <taxon>Actinomycetota</taxon>
        <taxon>Actinomycetes</taxon>
        <taxon>Streptosporangiales</taxon>
        <taxon>Streptosporangiaceae</taxon>
        <taxon>Planomonospora</taxon>
    </lineage>
</organism>
<protein>
    <submittedName>
        <fullName evidence="2">Uncharacterized protein</fullName>
    </submittedName>
</protein>
<evidence type="ECO:0000313" key="2">
    <source>
        <dbReference type="EMBL" id="GAA3143394.1"/>
    </source>
</evidence>
<proteinExistence type="predicted"/>
<feature type="compositionally biased region" description="Basic and acidic residues" evidence="1">
    <location>
        <begin position="59"/>
        <end position="69"/>
    </location>
</feature>
<feature type="region of interest" description="Disordered" evidence="1">
    <location>
        <begin position="41"/>
        <end position="110"/>
    </location>
</feature>
<feature type="compositionally biased region" description="Basic and acidic residues" evidence="1">
    <location>
        <begin position="1"/>
        <end position="12"/>
    </location>
</feature>
<feature type="compositionally biased region" description="Polar residues" evidence="1">
    <location>
        <begin position="73"/>
        <end position="86"/>
    </location>
</feature>
<feature type="compositionally biased region" description="Basic and acidic residues" evidence="1">
    <location>
        <begin position="93"/>
        <end position="104"/>
    </location>
</feature>
<feature type="region of interest" description="Disordered" evidence="1">
    <location>
        <begin position="1"/>
        <end position="24"/>
    </location>
</feature>
<sequence>MGMGGARRDGRLAEAWPTAAESDDYEAQIRLAEEIRQQVRRELWPEESGLEPPGTRTAIESRAHDEIERGSLGSITPESHQPQGTTRAHRAGKRPETTASDEGHNSSSEP</sequence>
<name>A0ABP6NC57_9ACTN</name>
<keyword evidence="3" id="KW-1185">Reference proteome</keyword>
<dbReference type="EMBL" id="BAAAUT010000029">
    <property type="protein sequence ID" value="GAA3143394.1"/>
    <property type="molecule type" value="Genomic_DNA"/>
</dbReference>
<evidence type="ECO:0000313" key="3">
    <source>
        <dbReference type="Proteomes" id="UP001500320"/>
    </source>
</evidence>
<comment type="caution">
    <text evidence="2">The sequence shown here is derived from an EMBL/GenBank/DDBJ whole genome shotgun (WGS) entry which is preliminary data.</text>
</comment>